<accession>I0HLI0</accession>
<dbReference type="HOGENOM" id="CLU_121942_2_0_4"/>
<dbReference type="Proteomes" id="UP000007883">
    <property type="component" value="Chromosome"/>
</dbReference>
<dbReference type="InterPro" id="IPR023476">
    <property type="entry name" value="Pep_tRNA_hydro_II_dom_sf"/>
</dbReference>
<evidence type="ECO:0000313" key="2">
    <source>
        <dbReference type="Proteomes" id="UP000007883"/>
    </source>
</evidence>
<keyword evidence="2" id="KW-1185">Reference proteome</keyword>
<name>I0HLI0_RUBGI</name>
<sequence>MSEPGGPVVAPEDADKVAVVLAAELAPGPAANIAACLAAGLAAATPGWAGRELVDGAGLASVASSHVPITILRATADTMQALMQRLAAPARAHGCTLSLFPAYAQAMHDGDAYGERHAASVHTDEVMLGIGLHGPKRSVNRLTGSLPLWR</sequence>
<dbReference type="EMBL" id="AP012320">
    <property type="protein sequence ID" value="BAL93867.1"/>
    <property type="molecule type" value="Genomic_DNA"/>
</dbReference>
<proteinExistence type="predicted"/>
<dbReference type="Gene3D" id="3.40.1490.10">
    <property type="entry name" value="Bit1"/>
    <property type="match status" value="1"/>
</dbReference>
<organism evidence="1 2">
    <name type="scientific">Rubrivivax gelatinosus (strain NBRC 100245 / IL144)</name>
    <dbReference type="NCBI Taxonomy" id="983917"/>
    <lineage>
        <taxon>Bacteria</taxon>
        <taxon>Pseudomonadati</taxon>
        <taxon>Pseudomonadota</taxon>
        <taxon>Betaproteobacteria</taxon>
        <taxon>Burkholderiales</taxon>
        <taxon>Sphaerotilaceae</taxon>
        <taxon>Rubrivivax</taxon>
    </lineage>
</organism>
<dbReference type="eggNOG" id="COG4954">
    <property type="taxonomic scope" value="Bacteria"/>
</dbReference>
<dbReference type="STRING" id="983917.RGE_05220"/>
<dbReference type="SUPFAM" id="SSF102462">
    <property type="entry name" value="Peptidyl-tRNA hydrolase II"/>
    <property type="match status" value="1"/>
</dbReference>
<dbReference type="KEGG" id="rge:RGE_05220"/>
<dbReference type="RefSeq" id="WP_014426743.1">
    <property type="nucleotide sequence ID" value="NC_017075.1"/>
</dbReference>
<gene>
    <name evidence="1" type="ordered locus">RGE_05220</name>
</gene>
<reference evidence="1 2" key="1">
    <citation type="journal article" date="2012" name="J. Bacteriol.">
        <title>Complete genome sequence of phototrophic betaproteobacterium Rubrivivax gelatinosus IL144.</title>
        <authorList>
            <person name="Nagashima S."/>
            <person name="Kamimura A."/>
            <person name="Shimizu T."/>
            <person name="Nakamura-isaki S."/>
            <person name="Aono E."/>
            <person name="Sakamoto K."/>
            <person name="Ichikawa N."/>
            <person name="Nakazawa H."/>
            <person name="Sekine M."/>
            <person name="Yamazaki S."/>
            <person name="Fujita N."/>
            <person name="Shimada K."/>
            <person name="Hanada S."/>
            <person name="Nagashima K.V.P."/>
        </authorList>
    </citation>
    <scope>NUCLEOTIDE SEQUENCE [LARGE SCALE GENOMIC DNA]</scope>
    <source>
        <strain evidence="2">NBRC 100245 / IL144</strain>
    </source>
</reference>
<evidence type="ECO:0000313" key="1">
    <source>
        <dbReference type="EMBL" id="BAL93867.1"/>
    </source>
</evidence>
<dbReference type="InterPro" id="IPR018988">
    <property type="entry name" value="DUF2000"/>
</dbReference>
<evidence type="ECO:0008006" key="3">
    <source>
        <dbReference type="Google" id="ProtNLM"/>
    </source>
</evidence>
<protein>
    <recommendedName>
        <fullName evidence="3">DUF2000 family protein</fullName>
    </recommendedName>
</protein>
<dbReference type="AlphaFoldDB" id="I0HLI0"/>
<dbReference type="PATRIC" id="fig|983917.3.peg.513"/>
<dbReference type="Pfam" id="PF09391">
    <property type="entry name" value="DUF2000"/>
    <property type="match status" value="1"/>
</dbReference>